<dbReference type="Gene3D" id="3.40.640.10">
    <property type="entry name" value="Type I PLP-dependent aspartate aminotransferase-like (Major domain)"/>
    <property type="match status" value="1"/>
</dbReference>
<comment type="caution">
    <text evidence="2">The sequence shown here is derived from an EMBL/GenBank/DDBJ whole genome shotgun (WGS) entry which is preliminary data.</text>
</comment>
<proteinExistence type="predicted"/>
<dbReference type="InterPro" id="IPR015421">
    <property type="entry name" value="PyrdxlP-dep_Trfase_major"/>
</dbReference>
<evidence type="ECO:0000313" key="3">
    <source>
        <dbReference type="Proteomes" id="UP000270342"/>
    </source>
</evidence>
<dbReference type="GO" id="GO:0030170">
    <property type="term" value="F:pyridoxal phosphate binding"/>
    <property type="evidence" value="ECO:0007669"/>
    <property type="project" value="InterPro"/>
</dbReference>
<evidence type="ECO:0000313" key="2">
    <source>
        <dbReference type="EMBL" id="RKP44456.1"/>
    </source>
</evidence>
<dbReference type="Pfam" id="PF00155">
    <property type="entry name" value="Aminotran_1_2"/>
    <property type="match status" value="1"/>
</dbReference>
<dbReference type="CDD" id="cd00609">
    <property type="entry name" value="AAT_like"/>
    <property type="match status" value="1"/>
</dbReference>
<dbReference type="GO" id="GO:0008483">
    <property type="term" value="F:transaminase activity"/>
    <property type="evidence" value="ECO:0007669"/>
    <property type="project" value="UniProtKB-KW"/>
</dbReference>
<dbReference type="AlphaFoldDB" id="A0A494X7Z1"/>
<dbReference type="Gene3D" id="3.90.1150.10">
    <property type="entry name" value="Aspartate Aminotransferase, domain 1"/>
    <property type="match status" value="1"/>
</dbReference>
<dbReference type="RefSeq" id="WP_121091353.1">
    <property type="nucleotide sequence ID" value="NZ_RBZU01000020.1"/>
</dbReference>
<gene>
    <name evidence="2" type="ORF">D7S86_27685</name>
</gene>
<name>A0A494X7Z1_9BURK</name>
<dbReference type="PANTHER" id="PTHR43510">
    <property type="entry name" value="AMINOTRANSFERASE FUNCTION, HYPOTHETICAL (EUROFUNG)"/>
    <property type="match status" value="1"/>
</dbReference>
<accession>A0A494X7Z1</accession>
<protein>
    <submittedName>
        <fullName evidence="2">Pyridoxal phosphate-dependent aminotransferase</fullName>
    </submittedName>
</protein>
<keyword evidence="3" id="KW-1185">Reference proteome</keyword>
<keyword evidence="2" id="KW-0032">Aminotransferase</keyword>
<sequence length="379" mass="42330">MPVPRAFQLIAYLAKWEHHVRHVLSSSYPESLSIDALREIAGVSDDRTWLDTPLDYPPLRGTPALLETISRLYATTRPDDIASFAGGDEALYATFHALLDRDAHVIVPTPNYQSLESLPMSLCDVTGIPLDAARDWHLDLDRVRDALRPNTRLIVVNFPHNPTGAVLPRATFDALIELCRARGIWLLSDEVYRMTEYDVRDRLPPVVDVYERGISLNVTSKAYALPGLRIGWIACRDTALLDRVTQMKQYLSVCNALPSEHLATVALAAEAHLVERVMTLARARRDRVGAVLERYPSLFQWRAPKAGVLAYPKYLGRDGAQRFAERLVQARGVLVVPSTVYASELGDVSPDYLRIGFGKANLDAALESFEAFLEDVRIA</sequence>
<feature type="domain" description="Aminotransferase class I/classII large" evidence="1">
    <location>
        <begin position="55"/>
        <end position="366"/>
    </location>
</feature>
<dbReference type="InterPro" id="IPR015424">
    <property type="entry name" value="PyrdxlP-dep_Trfase"/>
</dbReference>
<evidence type="ECO:0000259" key="1">
    <source>
        <dbReference type="Pfam" id="PF00155"/>
    </source>
</evidence>
<dbReference type="SUPFAM" id="SSF53383">
    <property type="entry name" value="PLP-dependent transferases"/>
    <property type="match status" value="1"/>
</dbReference>
<organism evidence="2 3">
    <name type="scientific">Pararobbsia silviterrae</name>
    <dbReference type="NCBI Taxonomy" id="1792498"/>
    <lineage>
        <taxon>Bacteria</taxon>
        <taxon>Pseudomonadati</taxon>
        <taxon>Pseudomonadota</taxon>
        <taxon>Betaproteobacteria</taxon>
        <taxon>Burkholderiales</taxon>
        <taxon>Burkholderiaceae</taxon>
        <taxon>Pararobbsia</taxon>
    </lineage>
</organism>
<dbReference type="InterPro" id="IPR015422">
    <property type="entry name" value="PyrdxlP-dep_Trfase_small"/>
</dbReference>
<dbReference type="InterPro" id="IPR004839">
    <property type="entry name" value="Aminotransferase_I/II_large"/>
</dbReference>
<dbReference type="Proteomes" id="UP000270342">
    <property type="component" value="Unassembled WGS sequence"/>
</dbReference>
<dbReference type="PANTHER" id="PTHR43510:SF1">
    <property type="entry name" value="AMINOTRANSFERASE FUNCTION, HYPOTHETICAL (EUROFUNG)"/>
    <property type="match status" value="1"/>
</dbReference>
<reference evidence="2 3" key="1">
    <citation type="submission" date="2018-10" db="EMBL/GenBank/DDBJ databases">
        <title>Robbsia sp. DHC34, isolated from soil.</title>
        <authorList>
            <person name="Gao Z.-H."/>
            <person name="Qiu L.-H."/>
        </authorList>
    </citation>
    <scope>NUCLEOTIDE SEQUENCE [LARGE SCALE GENOMIC DNA]</scope>
    <source>
        <strain evidence="2 3">DHC34</strain>
    </source>
</reference>
<dbReference type="EMBL" id="RBZU01000020">
    <property type="protein sequence ID" value="RKP44456.1"/>
    <property type="molecule type" value="Genomic_DNA"/>
</dbReference>
<dbReference type="OrthoDB" id="9803354at2"/>
<keyword evidence="2" id="KW-0808">Transferase</keyword>